<dbReference type="InterPro" id="IPR001509">
    <property type="entry name" value="Epimerase_deHydtase"/>
</dbReference>
<dbReference type="SUPFAM" id="SSF51735">
    <property type="entry name" value="NAD(P)-binding Rossmann-fold domains"/>
    <property type="match status" value="1"/>
</dbReference>
<feature type="domain" description="NAD-dependent epimerase/dehydratase" evidence="3">
    <location>
        <begin position="20"/>
        <end position="179"/>
    </location>
</feature>
<sequence length="284" mass="30481">MGDAVKVETPLPFTAGRLKVIVTGAAGRIGSGFAEFAADRFELLLLDRPGADLSGLGAYGRTEHCDLSDLPRLTELCRGADCVLHLAADSHTAAEWDSLLATNIVGTYHMFTASKTAGCPRVVFASSVHAVSGYTPGRQISPDAPVNPGNLYGVSKCFGEALGRYMAEREGLTVMAVRIGAFQKPDAASASDSEWMIGTFVADQDLYHLLERAIRVEGMRFGIFHAVSDNWFKRLDITATRELLGYEPTYDFMRLSPAFKELFTGLPHGHDPSGADSGGASDSD</sequence>
<evidence type="ECO:0000259" key="3">
    <source>
        <dbReference type="Pfam" id="PF01370"/>
    </source>
</evidence>
<organism evidence="4">
    <name type="scientific">Streptomyces sp. SANK 62799</name>
    <dbReference type="NCBI Taxonomy" id="701528"/>
    <lineage>
        <taxon>Bacteria</taxon>
        <taxon>Bacillati</taxon>
        <taxon>Actinomycetota</taxon>
        <taxon>Actinomycetes</taxon>
        <taxon>Kitasatosporales</taxon>
        <taxon>Streptomycetaceae</taxon>
        <taxon>Streptomyces</taxon>
    </lineage>
</organism>
<reference evidence="4" key="1">
    <citation type="submission" date="2009-12" db="EMBL/GenBank/DDBJ databases">
        <title>An ATP-Independent Strategy for Carboxylic Acid Activation and Amide Bond Formation Revealed upon Characterization of the A-503083 Biosynthetic Gene Cluster.</title>
        <authorList>
            <person name="Funabashi M."/>
            <person name="Nonaka K."/>
            <person name="Hosobuchi M."/>
            <person name="Fujita Y."/>
            <person name="Shibata T."/>
            <person name="Chi X."/>
            <person name="Yang Z."/>
            <person name="Van Lanen S.G."/>
        </authorList>
    </citation>
    <scope>NUCLEOTIDE SEQUENCE</scope>
    <source>
        <strain evidence="4">SANK 62799</strain>
    </source>
</reference>
<protein>
    <submittedName>
        <fullName evidence="4">Putative NDP-glucose4,6-dehydratase</fullName>
    </submittedName>
</protein>
<keyword evidence="1" id="KW-0521">NADP</keyword>
<evidence type="ECO:0000256" key="1">
    <source>
        <dbReference type="ARBA" id="ARBA00022857"/>
    </source>
</evidence>
<dbReference type="PANTHER" id="PTHR43103:SF3">
    <property type="entry name" value="ADP-L-GLYCERO-D-MANNO-HEPTOSE-6-EPIMERASE"/>
    <property type="match status" value="1"/>
</dbReference>
<dbReference type="AlphaFoldDB" id="E1CG65"/>
<proteinExistence type="predicted"/>
<evidence type="ECO:0000256" key="2">
    <source>
        <dbReference type="ARBA" id="ARBA00023277"/>
    </source>
</evidence>
<dbReference type="Gene3D" id="3.40.50.720">
    <property type="entry name" value="NAD(P)-binding Rossmann-like Domain"/>
    <property type="match status" value="1"/>
</dbReference>
<dbReference type="EMBL" id="AB538860">
    <property type="protein sequence ID" value="BAJ19079.1"/>
    <property type="molecule type" value="Genomic_DNA"/>
</dbReference>
<dbReference type="CDD" id="cd08946">
    <property type="entry name" value="SDR_e"/>
    <property type="match status" value="1"/>
</dbReference>
<name>E1CG65_9ACTN</name>
<accession>E1CG65</accession>
<dbReference type="Pfam" id="PF01370">
    <property type="entry name" value="Epimerase"/>
    <property type="match status" value="1"/>
</dbReference>
<dbReference type="InterPro" id="IPR036291">
    <property type="entry name" value="NAD(P)-bd_dom_sf"/>
</dbReference>
<evidence type="ECO:0000313" key="4">
    <source>
        <dbReference type="EMBL" id="BAJ19079.1"/>
    </source>
</evidence>
<keyword evidence="2" id="KW-0119">Carbohydrate metabolism</keyword>
<dbReference type="PANTHER" id="PTHR43103">
    <property type="entry name" value="NUCLEOSIDE-DIPHOSPHATE-SUGAR EPIMERASE"/>
    <property type="match status" value="1"/>
</dbReference>